<accession>H1Y202</accession>
<dbReference type="InterPro" id="IPR051906">
    <property type="entry name" value="TolC-like"/>
</dbReference>
<dbReference type="OrthoDB" id="793488at2"/>
<dbReference type="HOGENOM" id="CLU_101751_0_0_10"/>
<feature type="chain" id="PRO_5003558122" evidence="8">
    <location>
        <begin position="24"/>
        <end position="238"/>
    </location>
</feature>
<keyword evidence="7" id="KW-0998">Cell outer membrane</keyword>
<evidence type="ECO:0000256" key="2">
    <source>
        <dbReference type="ARBA" id="ARBA00007613"/>
    </source>
</evidence>
<evidence type="ECO:0000256" key="7">
    <source>
        <dbReference type="ARBA" id="ARBA00023237"/>
    </source>
</evidence>
<dbReference type="AlphaFoldDB" id="H1Y202"/>
<evidence type="ECO:0000256" key="1">
    <source>
        <dbReference type="ARBA" id="ARBA00004442"/>
    </source>
</evidence>
<dbReference type="Proteomes" id="UP000002774">
    <property type="component" value="Chromosome"/>
</dbReference>
<evidence type="ECO:0000313" key="10">
    <source>
        <dbReference type="Proteomes" id="UP000002774"/>
    </source>
</evidence>
<evidence type="ECO:0000256" key="3">
    <source>
        <dbReference type="ARBA" id="ARBA00022448"/>
    </source>
</evidence>
<proteinExistence type="inferred from homology"/>
<keyword evidence="4" id="KW-1134">Transmembrane beta strand</keyword>
<name>H1Y202_9SPHI</name>
<dbReference type="EMBL" id="CM001403">
    <property type="protein sequence ID" value="EHQ25705.1"/>
    <property type="molecule type" value="Genomic_DNA"/>
</dbReference>
<evidence type="ECO:0000256" key="6">
    <source>
        <dbReference type="ARBA" id="ARBA00023136"/>
    </source>
</evidence>
<reference evidence="9" key="1">
    <citation type="submission" date="2011-09" db="EMBL/GenBank/DDBJ databases">
        <title>The permanent draft genome of Mucilaginibacter paludis DSM 18603.</title>
        <authorList>
            <consortium name="US DOE Joint Genome Institute (JGI-PGF)"/>
            <person name="Lucas S."/>
            <person name="Han J."/>
            <person name="Lapidus A."/>
            <person name="Bruce D."/>
            <person name="Goodwin L."/>
            <person name="Pitluck S."/>
            <person name="Peters L."/>
            <person name="Kyrpides N."/>
            <person name="Mavromatis K."/>
            <person name="Ivanova N."/>
            <person name="Mikhailova N."/>
            <person name="Held B."/>
            <person name="Detter J.C."/>
            <person name="Tapia R."/>
            <person name="Han C."/>
            <person name="Land M."/>
            <person name="Hauser L."/>
            <person name="Markowitz V."/>
            <person name="Cheng J.-F."/>
            <person name="Hugenholtz P."/>
            <person name="Woyke T."/>
            <person name="Wu D."/>
            <person name="Tindall B."/>
            <person name="Brambilla E."/>
            <person name="Klenk H.-P."/>
            <person name="Eisen J.A."/>
        </authorList>
    </citation>
    <scope>NUCLEOTIDE SEQUENCE [LARGE SCALE GENOMIC DNA]</scope>
    <source>
        <strain evidence="9">DSM 18603</strain>
    </source>
</reference>
<dbReference type="GO" id="GO:0015562">
    <property type="term" value="F:efflux transmembrane transporter activity"/>
    <property type="evidence" value="ECO:0007669"/>
    <property type="project" value="InterPro"/>
</dbReference>
<organism evidence="9 10">
    <name type="scientific">Mucilaginibacter paludis DSM 18603</name>
    <dbReference type="NCBI Taxonomy" id="714943"/>
    <lineage>
        <taxon>Bacteria</taxon>
        <taxon>Pseudomonadati</taxon>
        <taxon>Bacteroidota</taxon>
        <taxon>Sphingobacteriia</taxon>
        <taxon>Sphingobacteriales</taxon>
        <taxon>Sphingobacteriaceae</taxon>
        <taxon>Mucilaginibacter</taxon>
    </lineage>
</organism>
<evidence type="ECO:0000256" key="8">
    <source>
        <dbReference type="SAM" id="SignalP"/>
    </source>
</evidence>
<dbReference type="Gene3D" id="1.20.1600.10">
    <property type="entry name" value="Outer membrane efflux proteins (OEP)"/>
    <property type="match status" value="1"/>
</dbReference>
<feature type="signal peptide" evidence="8">
    <location>
        <begin position="1"/>
        <end position="23"/>
    </location>
</feature>
<comment type="similarity">
    <text evidence="2">Belongs to the outer membrane factor (OMF) (TC 1.B.17) family.</text>
</comment>
<evidence type="ECO:0000313" key="9">
    <source>
        <dbReference type="EMBL" id="EHQ25705.1"/>
    </source>
</evidence>
<gene>
    <name evidence="9" type="ORF">Mucpa_1547</name>
</gene>
<dbReference type="RefSeq" id="WP_008505572.1">
    <property type="nucleotide sequence ID" value="NZ_CM001403.1"/>
</dbReference>
<dbReference type="STRING" id="714943.Mucpa_1547"/>
<dbReference type="PANTHER" id="PTHR30026">
    <property type="entry name" value="OUTER MEMBRANE PROTEIN TOLC"/>
    <property type="match status" value="1"/>
</dbReference>
<dbReference type="PANTHER" id="PTHR30026:SF20">
    <property type="entry name" value="OUTER MEMBRANE PROTEIN TOLC"/>
    <property type="match status" value="1"/>
</dbReference>
<keyword evidence="8" id="KW-0732">Signal</keyword>
<keyword evidence="5" id="KW-0812">Transmembrane</keyword>
<evidence type="ECO:0000256" key="4">
    <source>
        <dbReference type="ARBA" id="ARBA00022452"/>
    </source>
</evidence>
<dbReference type="InterPro" id="IPR003423">
    <property type="entry name" value="OMP_efflux"/>
</dbReference>
<dbReference type="Pfam" id="PF02321">
    <property type="entry name" value="OEP"/>
    <property type="match status" value="1"/>
</dbReference>
<comment type="subcellular location">
    <subcellularLocation>
        <location evidence="1">Cell outer membrane</location>
    </subcellularLocation>
</comment>
<protein>
    <submittedName>
        <fullName evidence="9">Outer membrane efflux protein</fullName>
    </submittedName>
</protein>
<dbReference type="GO" id="GO:0015288">
    <property type="term" value="F:porin activity"/>
    <property type="evidence" value="ECO:0007669"/>
    <property type="project" value="TreeGrafter"/>
</dbReference>
<keyword evidence="6" id="KW-0472">Membrane</keyword>
<keyword evidence="10" id="KW-1185">Reference proteome</keyword>
<dbReference type="eggNOG" id="COG1538">
    <property type="taxonomic scope" value="Bacteria"/>
</dbReference>
<dbReference type="SUPFAM" id="SSF56954">
    <property type="entry name" value="Outer membrane efflux proteins (OEP)"/>
    <property type="match status" value="1"/>
</dbReference>
<sequence>MKRNFIFTIGVILFLLPAAQGFAQESIMNDISYPFLQKLIAAAKEYYPQIKIKQEQVNAAKINYNGSKSAWFDGLSLSYVYSPKNTLSLTSTSTTTSGSGTSNPSLFSGYQVSVSVNVGSFIKNPFNTKVAKANYNIALLEQQAFNGNIETEVTKLYLTYIQQIASLRLRTKTAQDIGSLLEQSRRDFEKGDETIENYTKATTSFSDINQLKIDAEVAVLNAKVALEEIIGKKLEEVK</sequence>
<keyword evidence="3" id="KW-0813">Transport</keyword>
<dbReference type="GO" id="GO:1990281">
    <property type="term" value="C:efflux pump complex"/>
    <property type="evidence" value="ECO:0007669"/>
    <property type="project" value="TreeGrafter"/>
</dbReference>
<evidence type="ECO:0000256" key="5">
    <source>
        <dbReference type="ARBA" id="ARBA00022692"/>
    </source>
</evidence>
<dbReference type="GO" id="GO:0009279">
    <property type="term" value="C:cell outer membrane"/>
    <property type="evidence" value="ECO:0007669"/>
    <property type="project" value="UniProtKB-SubCell"/>
</dbReference>